<comment type="caution">
    <text evidence="3">The sequence shown here is derived from an EMBL/GenBank/DDBJ whole genome shotgun (WGS) entry which is preliminary data.</text>
</comment>
<reference evidence="3 4" key="1">
    <citation type="submission" date="2021-03" db="EMBL/GenBank/DDBJ databases">
        <title>The complete genome sequence of Acetobacter suratthaniensis TBRC 1719.</title>
        <authorList>
            <person name="Charoenyingcharoen P."/>
            <person name="Yukphan P."/>
        </authorList>
    </citation>
    <scope>NUCLEOTIDE SEQUENCE [LARGE SCALE GENOMIC DNA]</scope>
    <source>
        <strain evidence="3 4">TBRC 1719</strain>
    </source>
</reference>
<dbReference type="InterPro" id="IPR001087">
    <property type="entry name" value="GDSL"/>
</dbReference>
<keyword evidence="4" id="KW-1185">Reference proteome</keyword>
<keyword evidence="1 3" id="KW-0378">Hydrolase</keyword>
<dbReference type="InterPro" id="IPR036514">
    <property type="entry name" value="SGNH_hydro_sf"/>
</dbReference>
<dbReference type="SUPFAM" id="SSF52266">
    <property type="entry name" value="SGNH hydrolase"/>
    <property type="match status" value="1"/>
</dbReference>
<accession>A0ABS3LNK6</accession>
<dbReference type="CDD" id="cd01846">
    <property type="entry name" value="fatty_acyltransferase_like"/>
    <property type="match status" value="1"/>
</dbReference>
<gene>
    <name evidence="3" type="ORF">J2D75_10685</name>
</gene>
<proteinExistence type="predicted"/>
<dbReference type="GO" id="GO:0016787">
    <property type="term" value="F:hydrolase activity"/>
    <property type="evidence" value="ECO:0007669"/>
    <property type="project" value="UniProtKB-KW"/>
</dbReference>
<dbReference type="EMBL" id="JAFVMG010000012">
    <property type="protein sequence ID" value="MBO1328935.1"/>
    <property type="molecule type" value="Genomic_DNA"/>
</dbReference>
<evidence type="ECO:0000313" key="4">
    <source>
        <dbReference type="Proteomes" id="UP000664399"/>
    </source>
</evidence>
<sequence>MRRVISRLCMVAGLAPLLLQAQLRAAEVPFKALYVFGDSYSDNGAARAVSTEAVKAKMPQATVLPAEESAGLYWNGRWSNGPTAVEDLAHALGATMTNVAVGGARCGSGNYYTWLDGWRDTGLRGQVLSFVAQGRKLDASALYVLGASANDFFLHTDMASPKALADIAQSCAQDMKDAVQILHDHGARNFLILGAYNLARVPAVAQEPHAAAQARLFEADYDRKTRQALASVATETGVNLIWFPWSAVTETLLANAQANHLTDTVHPCQPTLPAPGKACATPDAAFWWDEYHPTKQAHALIAQQMLEVVRKNISEK</sequence>
<evidence type="ECO:0000313" key="3">
    <source>
        <dbReference type="EMBL" id="MBO1328935.1"/>
    </source>
</evidence>
<dbReference type="PANTHER" id="PTHR45648">
    <property type="entry name" value="GDSL LIPASE/ACYLHYDROLASE FAMILY PROTEIN (AFU_ORTHOLOGUE AFUA_4G14700)"/>
    <property type="match status" value="1"/>
</dbReference>
<feature type="signal peptide" evidence="2">
    <location>
        <begin position="1"/>
        <end position="25"/>
    </location>
</feature>
<dbReference type="Gene3D" id="3.40.50.1110">
    <property type="entry name" value="SGNH hydrolase"/>
    <property type="match status" value="1"/>
</dbReference>
<dbReference type="RefSeq" id="WP_207854815.1">
    <property type="nucleotide sequence ID" value="NZ_JAFVMG010000012.1"/>
</dbReference>
<protein>
    <submittedName>
        <fullName evidence="3">SGNH/GDSL hydrolase family protein</fullName>
    </submittedName>
</protein>
<dbReference type="Proteomes" id="UP000664399">
    <property type="component" value="Unassembled WGS sequence"/>
</dbReference>
<dbReference type="PANTHER" id="PTHR45648:SF22">
    <property type="entry name" value="GDSL LIPASE_ACYLHYDROLASE FAMILY PROTEIN (AFU_ORTHOLOGUE AFUA_4G14700)"/>
    <property type="match status" value="1"/>
</dbReference>
<evidence type="ECO:0000256" key="1">
    <source>
        <dbReference type="ARBA" id="ARBA00022801"/>
    </source>
</evidence>
<evidence type="ECO:0000256" key="2">
    <source>
        <dbReference type="SAM" id="SignalP"/>
    </source>
</evidence>
<dbReference type="InterPro" id="IPR051058">
    <property type="entry name" value="GDSL_Est/Lipase"/>
</dbReference>
<name>A0ABS3LNK6_9PROT</name>
<organism evidence="3 4">
    <name type="scientific">Acetobacter suratthaniensis</name>
    <dbReference type="NCBI Taxonomy" id="1502841"/>
    <lineage>
        <taxon>Bacteria</taxon>
        <taxon>Pseudomonadati</taxon>
        <taxon>Pseudomonadota</taxon>
        <taxon>Alphaproteobacteria</taxon>
        <taxon>Acetobacterales</taxon>
        <taxon>Acetobacteraceae</taxon>
        <taxon>Acetobacter</taxon>
    </lineage>
</organism>
<keyword evidence="2" id="KW-0732">Signal</keyword>
<feature type="chain" id="PRO_5046346348" evidence="2">
    <location>
        <begin position="26"/>
        <end position="316"/>
    </location>
</feature>
<dbReference type="Pfam" id="PF00657">
    <property type="entry name" value="Lipase_GDSL"/>
    <property type="match status" value="1"/>
</dbReference>